<dbReference type="EMBL" id="JAUTDP010000001">
    <property type="protein sequence ID" value="KAK3402540.1"/>
    <property type="molecule type" value="Genomic_DNA"/>
</dbReference>
<name>A0AAE0PMY5_SORBR</name>
<sequence length="158" mass="18522">AEQHELSQAELLCYQPAHELCRPYRKHDLVETVTNVIIIMLVFLVIGILLWVNTKGWDLPLSRRSPGYLYGRERRGRGDVEGLLGKYRDGDTDDKSDNDTEKGYGHGREKGYTLEAKMGKDEQLDPVERFVEMIRRLAVEGKVRWKTFEEVQWVWREQ</sequence>
<keyword evidence="2" id="KW-1133">Transmembrane helix</keyword>
<evidence type="ECO:0000313" key="3">
    <source>
        <dbReference type="EMBL" id="KAK3402540.1"/>
    </source>
</evidence>
<proteinExistence type="predicted"/>
<feature type="non-terminal residue" evidence="3">
    <location>
        <position position="158"/>
    </location>
</feature>
<reference evidence="3" key="2">
    <citation type="submission" date="2023-07" db="EMBL/GenBank/DDBJ databases">
        <authorList>
            <consortium name="Lawrence Berkeley National Laboratory"/>
            <person name="Haridas S."/>
            <person name="Hensen N."/>
            <person name="Bonometti L."/>
            <person name="Westerberg I."/>
            <person name="Brannstrom I.O."/>
            <person name="Guillou S."/>
            <person name="Cros-Aarteil S."/>
            <person name="Calhoun S."/>
            <person name="Kuo A."/>
            <person name="Mondo S."/>
            <person name="Pangilinan J."/>
            <person name="Riley R."/>
            <person name="LaButti K."/>
            <person name="Andreopoulos B."/>
            <person name="Lipzen A."/>
            <person name="Chen C."/>
            <person name="Yanf M."/>
            <person name="Daum C."/>
            <person name="Ng V."/>
            <person name="Clum A."/>
            <person name="Steindorff A."/>
            <person name="Ohm R."/>
            <person name="Martin F."/>
            <person name="Silar P."/>
            <person name="Natvig D."/>
            <person name="Lalanne C."/>
            <person name="Gautier V."/>
            <person name="Ament-velasquez S.L."/>
            <person name="Kruys A."/>
            <person name="Hutchinson M.I."/>
            <person name="Powell A.J."/>
            <person name="Barry K."/>
            <person name="Miller A.N."/>
            <person name="Grigoriev I.V."/>
            <person name="Debuchy R."/>
            <person name="Gladieux P."/>
            <person name="Thoren M.H."/>
            <person name="Johannesson H."/>
        </authorList>
    </citation>
    <scope>NUCLEOTIDE SEQUENCE</scope>
    <source>
        <strain evidence="3">FGSC 1904</strain>
    </source>
</reference>
<comment type="caution">
    <text evidence="3">The sequence shown here is derived from an EMBL/GenBank/DDBJ whole genome shotgun (WGS) entry which is preliminary data.</text>
</comment>
<feature type="non-terminal residue" evidence="3">
    <location>
        <position position="1"/>
    </location>
</feature>
<keyword evidence="2" id="KW-0812">Transmembrane</keyword>
<gene>
    <name evidence="3" type="ORF">B0T20DRAFT_330681</name>
</gene>
<feature type="region of interest" description="Disordered" evidence="1">
    <location>
        <begin position="81"/>
        <end position="108"/>
    </location>
</feature>
<evidence type="ECO:0000313" key="4">
    <source>
        <dbReference type="Proteomes" id="UP001281003"/>
    </source>
</evidence>
<keyword evidence="2" id="KW-0472">Membrane</keyword>
<keyword evidence="4" id="KW-1185">Reference proteome</keyword>
<organism evidence="3 4">
    <name type="scientific">Sordaria brevicollis</name>
    <dbReference type="NCBI Taxonomy" id="83679"/>
    <lineage>
        <taxon>Eukaryota</taxon>
        <taxon>Fungi</taxon>
        <taxon>Dikarya</taxon>
        <taxon>Ascomycota</taxon>
        <taxon>Pezizomycotina</taxon>
        <taxon>Sordariomycetes</taxon>
        <taxon>Sordariomycetidae</taxon>
        <taxon>Sordariales</taxon>
        <taxon>Sordariaceae</taxon>
        <taxon>Sordaria</taxon>
    </lineage>
</organism>
<evidence type="ECO:0000256" key="1">
    <source>
        <dbReference type="SAM" id="MobiDB-lite"/>
    </source>
</evidence>
<protein>
    <submittedName>
        <fullName evidence="3">Uncharacterized protein</fullName>
    </submittedName>
</protein>
<accession>A0AAE0PMY5</accession>
<dbReference type="AlphaFoldDB" id="A0AAE0PMY5"/>
<evidence type="ECO:0000256" key="2">
    <source>
        <dbReference type="SAM" id="Phobius"/>
    </source>
</evidence>
<feature type="transmembrane region" description="Helical" evidence="2">
    <location>
        <begin position="33"/>
        <end position="54"/>
    </location>
</feature>
<dbReference type="Proteomes" id="UP001281003">
    <property type="component" value="Unassembled WGS sequence"/>
</dbReference>
<reference evidence="3" key="1">
    <citation type="journal article" date="2023" name="Mol. Phylogenet. Evol.">
        <title>Genome-scale phylogeny and comparative genomics of the fungal order Sordariales.</title>
        <authorList>
            <person name="Hensen N."/>
            <person name="Bonometti L."/>
            <person name="Westerberg I."/>
            <person name="Brannstrom I.O."/>
            <person name="Guillou S."/>
            <person name="Cros-Aarteil S."/>
            <person name="Calhoun S."/>
            <person name="Haridas S."/>
            <person name="Kuo A."/>
            <person name="Mondo S."/>
            <person name="Pangilinan J."/>
            <person name="Riley R."/>
            <person name="LaButti K."/>
            <person name="Andreopoulos B."/>
            <person name="Lipzen A."/>
            <person name="Chen C."/>
            <person name="Yan M."/>
            <person name="Daum C."/>
            <person name="Ng V."/>
            <person name="Clum A."/>
            <person name="Steindorff A."/>
            <person name="Ohm R.A."/>
            <person name="Martin F."/>
            <person name="Silar P."/>
            <person name="Natvig D.O."/>
            <person name="Lalanne C."/>
            <person name="Gautier V."/>
            <person name="Ament-Velasquez S.L."/>
            <person name="Kruys A."/>
            <person name="Hutchinson M.I."/>
            <person name="Powell A.J."/>
            <person name="Barry K."/>
            <person name="Miller A.N."/>
            <person name="Grigoriev I.V."/>
            <person name="Debuchy R."/>
            <person name="Gladieux P."/>
            <person name="Hiltunen Thoren M."/>
            <person name="Johannesson H."/>
        </authorList>
    </citation>
    <scope>NUCLEOTIDE SEQUENCE</scope>
    <source>
        <strain evidence="3">FGSC 1904</strain>
    </source>
</reference>